<feature type="transmembrane region" description="Helical" evidence="7">
    <location>
        <begin position="87"/>
        <end position="104"/>
    </location>
</feature>
<proteinExistence type="inferred from homology"/>
<keyword evidence="5 7" id="KW-0472">Membrane</keyword>
<dbReference type="PANTHER" id="PTHR45724:SF13">
    <property type="entry name" value="AQUAPORIN NIP1-1-RELATED"/>
    <property type="match status" value="1"/>
</dbReference>
<evidence type="ECO:0000313" key="9">
    <source>
        <dbReference type="Proteomes" id="UP000025047"/>
    </source>
</evidence>
<evidence type="ECO:0000256" key="2">
    <source>
        <dbReference type="ARBA" id="ARBA00022448"/>
    </source>
</evidence>
<dbReference type="eggNOG" id="COG0580">
    <property type="taxonomic scope" value="Bacteria"/>
</dbReference>
<keyword evidence="4 7" id="KW-1133">Transmembrane helix</keyword>
<dbReference type="InterPro" id="IPR034294">
    <property type="entry name" value="Aquaporin_transptr"/>
</dbReference>
<protein>
    <submittedName>
        <fullName evidence="8">Aquaporin Z</fullName>
    </submittedName>
</protein>
<gene>
    <name evidence="8" type="ORF">Lokhon_01178</name>
</gene>
<evidence type="ECO:0000256" key="4">
    <source>
        <dbReference type="ARBA" id="ARBA00022989"/>
    </source>
</evidence>
<keyword evidence="9" id="KW-1185">Reference proteome</keyword>
<dbReference type="EMBL" id="APGJ01000004">
    <property type="protein sequence ID" value="EYD72383.1"/>
    <property type="molecule type" value="Genomic_DNA"/>
</dbReference>
<feature type="transmembrane region" description="Helical" evidence="7">
    <location>
        <begin position="124"/>
        <end position="142"/>
    </location>
</feature>
<dbReference type="RefSeq" id="WP_017928321.1">
    <property type="nucleotide sequence ID" value="NZ_KB822997.1"/>
</dbReference>
<name>A0A017HDY9_9RHOB</name>
<sequence>MSLARRLFAEALGTGLLVCAVVGSGIMAESLTDDVALALLGNTLPTGAILVVLITCLGPISGAHFNPAVTLAFAVRRQAPWSEVAPYILAQVAGGIAGALLAHGMFDLPVLQTATRIRTGGPQWLAEIVATFGLVFTILAGVRQAPAAVPWLVGLYITAAYWFTASTSFANPAVAIARSFTDTFSGIRPFDLPGFVVAQLAGAMIGVAVAGWLFAPNARQETSA</sequence>
<dbReference type="Proteomes" id="UP000025047">
    <property type="component" value="Unassembled WGS sequence"/>
</dbReference>
<evidence type="ECO:0000256" key="5">
    <source>
        <dbReference type="ARBA" id="ARBA00023136"/>
    </source>
</evidence>
<dbReference type="GO" id="GO:0015267">
    <property type="term" value="F:channel activity"/>
    <property type="evidence" value="ECO:0007669"/>
    <property type="project" value="InterPro"/>
</dbReference>
<dbReference type="OrthoDB" id="9807293at2"/>
<organism evidence="8 9">
    <name type="scientific">Limimaricola hongkongensis DSM 17492</name>
    <dbReference type="NCBI Taxonomy" id="1122180"/>
    <lineage>
        <taxon>Bacteria</taxon>
        <taxon>Pseudomonadati</taxon>
        <taxon>Pseudomonadota</taxon>
        <taxon>Alphaproteobacteria</taxon>
        <taxon>Rhodobacterales</taxon>
        <taxon>Paracoccaceae</taxon>
        <taxon>Limimaricola</taxon>
    </lineage>
</organism>
<dbReference type="HOGENOM" id="CLU_020019_8_0_5"/>
<dbReference type="GO" id="GO:0016020">
    <property type="term" value="C:membrane"/>
    <property type="evidence" value="ECO:0007669"/>
    <property type="project" value="UniProtKB-SubCell"/>
</dbReference>
<dbReference type="AlphaFoldDB" id="A0A017HDY9"/>
<evidence type="ECO:0000256" key="3">
    <source>
        <dbReference type="ARBA" id="ARBA00022692"/>
    </source>
</evidence>
<evidence type="ECO:0000256" key="1">
    <source>
        <dbReference type="ARBA" id="ARBA00004141"/>
    </source>
</evidence>
<dbReference type="STRING" id="1122180.Lokhon_01178"/>
<feature type="transmembrane region" description="Helical" evidence="7">
    <location>
        <begin position="194"/>
        <end position="215"/>
    </location>
</feature>
<dbReference type="PANTHER" id="PTHR45724">
    <property type="entry name" value="AQUAPORIN NIP2-1"/>
    <property type="match status" value="1"/>
</dbReference>
<dbReference type="PATRIC" id="fig|1122180.6.peg.1170"/>
<evidence type="ECO:0000256" key="7">
    <source>
        <dbReference type="SAM" id="Phobius"/>
    </source>
</evidence>
<reference evidence="8 9" key="1">
    <citation type="submission" date="2013-03" db="EMBL/GenBank/DDBJ databases">
        <authorList>
            <person name="Fiebig A."/>
            <person name="Goeker M."/>
            <person name="Klenk H.-P.P."/>
        </authorList>
    </citation>
    <scope>NUCLEOTIDE SEQUENCE [LARGE SCALE GENOMIC DNA]</scope>
    <source>
        <strain evidence="8 9">DSM 17492</strain>
    </source>
</reference>
<evidence type="ECO:0000256" key="6">
    <source>
        <dbReference type="RuleBase" id="RU000477"/>
    </source>
</evidence>
<evidence type="ECO:0000313" key="8">
    <source>
        <dbReference type="EMBL" id="EYD72383.1"/>
    </source>
</evidence>
<dbReference type="InterPro" id="IPR022357">
    <property type="entry name" value="MIP_CS"/>
</dbReference>
<feature type="transmembrane region" description="Helical" evidence="7">
    <location>
        <begin position="48"/>
        <end position="75"/>
    </location>
</feature>
<feature type="transmembrane region" description="Helical" evidence="7">
    <location>
        <begin position="7"/>
        <end position="28"/>
    </location>
</feature>
<dbReference type="Pfam" id="PF00230">
    <property type="entry name" value="MIP"/>
    <property type="match status" value="1"/>
</dbReference>
<dbReference type="PRINTS" id="PR00783">
    <property type="entry name" value="MINTRINSICP"/>
</dbReference>
<accession>A0A017HDY9</accession>
<comment type="caution">
    <text evidence="8">The sequence shown here is derived from an EMBL/GenBank/DDBJ whole genome shotgun (WGS) entry which is preliminary data.</text>
</comment>
<dbReference type="InterPro" id="IPR000425">
    <property type="entry name" value="MIP"/>
</dbReference>
<dbReference type="InterPro" id="IPR023271">
    <property type="entry name" value="Aquaporin-like"/>
</dbReference>
<feature type="transmembrane region" description="Helical" evidence="7">
    <location>
        <begin position="149"/>
        <end position="174"/>
    </location>
</feature>
<keyword evidence="2 6" id="KW-0813">Transport</keyword>
<dbReference type="PROSITE" id="PS00221">
    <property type="entry name" value="MIP"/>
    <property type="match status" value="1"/>
</dbReference>
<comment type="similarity">
    <text evidence="6">Belongs to the MIP/aquaporin (TC 1.A.8) family.</text>
</comment>
<dbReference type="Gene3D" id="1.20.1080.10">
    <property type="entry name" value="Glycerol uptake facilitator protein"/>
    <property type="match status" value="2"/>
</dbReference>
<comment type="subcellular location">
    <subcellularLocation>
        <location evidence="1">Membrane</location>
        <topology evidence="1">Multi-pass membrane protein</topology>
    </subcellularLocation>
</comment>
<keyword evidence="3 6" id="KW-0812">Transmembrane</keyword>
<dbReference type="SUPFAM" id="SSF81338">
    <property type="entry name" value="Aquaporin-like"/>
    <property type="match status" value="1"/>
</dbReference>